<keyword evidence="6" id="KW-1003">Cell membrane</keyword>
<dbReference type="Pfam" id="PF00560">
    <property type="entry name" value="LRR_1"/>
    <property type="match status" value="1"/>
</dbReference>
<dbReference type="GO" id="GO:0005789">
    <property type="term" value="C:endoplasmic reticulum membrane"/>
    <property type="evidence" value="ECO:0007669"/>
    <property type="project" value="UniProtKB-SubCell"/>
</dbReference>
<evidence type="ECO:0000256" key="4">
    <source>
        <dbReference type="ARBA" id="ARBA00008684"/>
    </source>
</evidence>
<evidence type="ECO:0000256" key="20">
    <source>
        <dbReference type="ARBA" id="ARBA00023180"/>
    </source>
</evidence>
<evidence type="ECO:0000256" key="21">
    <source>
        <dbReference type="ARBA" id="ARBA00047899"/>
    </source>
</evidence>
<evidence type="ECO:0000256" key="16">
    <source>
        <dbReference type="ARBA" id="ARBA00022840"/>
    </source>
</evidence>
<dbReference type="GO" id="GO:0004674">
    <property type="term" value="F:protein serine/threonine kinase activity"/>
    <property type="evidence" value="ECO:0007669"/>
    <property type="project" value="UniProtKB-KW"/>
</dbReference>
<keyword evidence="20" id="KW-0325">Glycoprotein</keyword>
<evidence type="ECO:0000256" key="10">
    <source>
        <dbReference type="ARBA" id="ARBA00022679"/>
    </source>
</evidence>
<reference evidence="29" key="1">
    <citation type="submission" date="2017-07" db="EMBL/GenBank/DDBJ databases">
        <title>Taro Niue Genome Assembly and Annotation.</title>
        <authorList>
            <person name="Atibalentja N."/>
            <person name="Keating K."/>
            <person name="Fields C.J."/>
        </authorList>
    </citation>
    <scope>NUCLEOTIDE SEQUENCE</scope>
    <source>
        <strain evidence="29">Niue_2</strain>
        <tissue evidence="29">Leaf</tissue>
    </source>
</reference>
<dbReference type="PROSITE" id="PS00108">
    <property type="entry name" value="PROTEIN_KINASE_ST"/>
    <property type="match status" value="1"/>
</dbReference>
<dbReference type="Gene3D" id="1.10.510.10">
    <property type="entry name" value="Transferase(Phosphotransferase) domain 1"/>
    <property type="match status" value="1"/>
</dbReference>
<dbReference type="FunFam" id="3.30.200.20:FF:000432">
    <property type="entry name" value="LRR receptor-like serine/threonine-protein kinase EFR"/>
    <property type="match status" value="1"/>
</dbReference>
<evidence type="ECO:0000256" key="26">
    <source>
        <dbReference type="PROSITE-ProRule" id="PRU10141"/>
    </source>
</evidence>
<dbReference type="InterPro" id="IPR017441">
    <property type="entry name" value="Protein_kinase_ATP_BS"/>
</dbReference>
<dbReference type="AlphaFoldDB" id="A0A843W8H9"/>
<evidence type="ECO:0000256" key="8">
    <source>
        <dbReference type="ARBA" id="ARBA00022553"/>
    </source>
</evidence>
<dbReference type="FunFam" id="3.80.10.10:FF:000565">
    <property type="entry name" value="Leucine-rich repeat receptor-like kinase protein FLORAL ORGAN NUMBER1"/>
    <property type="match status" value="1"/>
</dbReference>
<dbReference type="InterPro" id="IPR013210">
    <property type="entry name" value="LRR_N_plant-typ"/>
</dbReference>
<dbReference type="Pfam" id="PF13855">
    <property type="entry name" value="LRR_8"/>
    <property type="match status" value="3"/>
</dbReference>
<evidence type="ECO:0000256" key="5">
    <source>
        <dbReference type="ARBA" id="ARBA00012513"/>
    </source>
</evidence>
<dbReference type="InterPro" id="IPR011009">
    <property type="entry name" value="Kinase-like_dom_sf"/>
</dbReference>
<organism evidence="29 30">
    <name type="scientific">Colocasia esculenta</name>
    <name type="common">Wild taro</name>
    <name type="synonym">Arum esculentum</name>
    <dbReference type="NCBI Taxonomy" id="4460"/>
    <lineage>
        <taxon>Eukaryota</taxon>
        <taxon>Viridiplantae</taxon>
        <taxon>Streptophyta</taxon>
        <taxon>Embryophyta</taxon>
        <taxon>Tracheophyta</taxon>
        <taxon>Spermatophyta</taxon>
        <taxon>Magnoliopsida</taxon>
        <taxon>Liliopsida</taxon>
        <taxon>Araceae</taxon>
        <taxon>Aroideae</taxon>
        <taxon>Colocasieae</taxon>
        <taxon>Colocasia</taxon>
    </lineage>
</organism>
<dbReference type="Gene3D" id="3.80.10.10">
    <property type="entry name" value="Ribonuclease Inhibitor"/>
    <property type="match status" value="4"/>
</dbReference>
<evidence type="ECO:0000313" key="29">
    <source>
        <dbReference type="EMBL" id="MQM04226.1"/>
    </source>
</evidence>
<evidence type="ECO:0000256" key="24">
    <source>
        <dbReference type="ARBA" id="ARBA00056628"/>
    </source>
</evidence>
<dbReference type="PROSITE" id="PS00107">
    <property type="entry name" value="PROTEIN_KINASE_ATP"/>
    <property type="match status" value="1"/>
</dbReference>
<name>A0A843W8H9_COLES</name>
<keyword evidence="15" id="KW-0418">Kinase</keyword>
<evidence type="ECO:0000256" key="15">
    <source>
        <dbReference type="ARBA" id="ARBA00022777"/>
    </source>
</evidence>
<evidence type="ECO:0000256" key="18">
    <source>
        <dbReference type="ARBA" id="ARBA00023136"/>
    </source>
</evidence>
<dbReference type="PANTHER" id="PTHR27008">
    <property type="entry name" value="OS04G0122200 PROTEIN"/>
    <property type="match status" value="1"/>
</dbReference>
<evidence type="ECO:0000256" key="3">
    <source>
        <dbReference type="ARBA" id="ARBA00004479"/>
    </source>
</evidence>
<proteinExistence type="inferred from homology"/>
<comment type="function">
    <text evidence="24">The processed protein kinase Xa21 chain released by protein cleavage after X.oryzae pv. oryzae protein Ax21 detection translocates into the nucleus where it can bind and regulate WRKY62, a transcription factor. Confers resistance to the bacterial pathogen X.oryzae pv. oryzae (Xoo).</text>
</comment>
<dbReference type="InterPro" id="IPR003591">
    <property type="entry name" value="Leu-rich_rpt_typical-subtyp"/>
</dbReference>
<dbReference type="InterPro" id="IPR051809">
    <property type="entry name" value="Plant_receptor-like_S/T_kinase"/>
</dbReference>
<protein>
    <recommendedName>
        <fullName evidence="25">Receptor kinase-like protein Xa21</fullName>
        <ecNumber evidence="5">2.7.11.1</ecNumber>
    </recommendedName>
</protein>
<dbReference type="InterPro" id="IPR008271">
    <property type="entry name" value="Ser/Thr_kinase_AS"/>
</dbReference>
<evidence type="ECO:0000313" key="30">
    <source>
        <dbReference type="Proteomes" id="UP000652761"/>
    </source>
</evidence>
<evidence type="ECO:0000259" key="28">
    <source>
        <dbReference type="PROSITE" id="PS50011"/>
    </source>
</evidence>
<dbReference type="FunFam" id="3.80.10.10:FF:000288">
    <property type="entry name" value="LRR receptor-like serine/threonine-protein kinase EFR"/>
    <property type="match status" value="1"/>
</dbReference>
<accession>A0A843W8H9</accession>
<comment type="catalytic activity">
    <reaction evidence="21">
        <text>L-threonyl-[protein] + ATP = O-phospho-L-threonyl-[protein] + ADP + H(+)</text>
        <dbReference type="Rhea" id="RHEA:46608"/>
        <dbReference type="Rhea" id="RHEA-COMP:11060"/>
        <dbReference type="Rhea" id="RHEA-COMP:11605"/>
        <dbReference type="ChEBI" id="CHEBI:15378"/>
        <dbReference type="ChEBI" id="CHEBI:30013"/>
        <dbReference type="ChEBI" id="CHEBI:30616"/>
        <dbReference type="ChEBI" id="CHEBI:61977"/>
        <dbReference type="ChEBI" id="CHEBI:456216"/>
        <dbReference type="EC" id="2.7.11.1"/>
    </reaction>
</comment>
<keyword evidence="16 26" id="KW-0067">ATP-binding</keyword>
<evidence type="ECO:0000256" key="17">
    <source>
        <dbReference type="ARBA" id="ARBA00022989"/>
    </source>
</evidence>
<keyword evidence="19" id="KW-0675">Receptor</keyword>
<keyword evidence="7" id="KW-0723">Serine/threonine-protein kinase</keyword>
<keyword evidence="13" id="KW-0677">Repeat</keyword>
<feature type="domain" description="Protein kinase" evidence="28">
    <location>
        <begin position="736"/>
        <end position="1047"/>
    </location>
</feature>
<dbReference type="EC" id="2.7.11.1" evidence="5"/>
<dbReference type="Pfam" id="PF00069">
    <property type="entry name" value="Pkinase"/>
    <property type="match status" value="1"/>
</dbReference>
<comment type="caution">
    <text evidence="29">The sequence shown here is derived from an EMBL/GenBank/DDBJ whole genome shotgun (WGS) entry which is preliminary data.</text>
</comment>
<feature type="transmembrane region" description="Helical" evidence="27">
    <location>
        <begin position="680"/>
        <end position="701"/>
    </location>
</feature>
<evidence type="ECO:0000256" key="14">
    <source>
        <dbReference type="ARBA" id="ARBA00022741"/>
    </source>
</evidence>
<dbReference type="InterPro" id="IPR032675">
    <property type="entry name" value="LRR_dom_sf"/>
</dbReference>
<keyword evidence="10" id="KW-0808">Transferase</keyword>
<feature type="binding site" evidence="26">
    <location>
        <position position="764"/>
    </location>
    <ligand>
        <name>ATP</name>
        <dbReference type="ChEBI" id="CHEBI:30616"/>
    </ligand>
</feature>
<evidence type="ECO:0000256" key="22">
    <source>
        <dbReference type="ARBA" id="ARBA00048679"/>
    </source>
</evidence>
<dbReference type="GO" id="GO:0005524">
    <property type="term" value="F:ATP binding"/>
    <property type="evidence" value="ECO:0007669"/>
    <property type="project" value="UniProtKB-UniRule"/>
</dbReference>
<comment type="catalytic activity">
    <reaction evidence="22">
        <text>L-seryl-[protein] + ATP = O-phospho-L-seryl-[protein] + ADP + H(+)</text>
        <dbReference type="Rhea" id="RHEA:17989"/>
        <dbReference type="Rhea" id="RHEA-COMP:9863"/>
        <dbReference type="Rhea" id="RHEA-COMP:11604"/>
        <dbReference type="ChEBI" id="CHEBI:15378"/>
        <dbReference type="ChEBI" id="CHEBI:29999"/>
        <dbReference type="ChEBI" id="CHEBI:30616"/>
        <dbReference type="ChEBI" id="CHEBI:83421"/>
        <dbReference type="ChEBI" id="CHEBI:456216"/>
        <dbReference type="EC" id="2.7.11.1"/>
    </reaction>
</comment>
<keyword evidence="12" id="KW-0732">Signal</keyword>
<dbReference type="PROSITE" id="PS50011">
    <property type="entry name" value="PROTEIN_KINASE_DOM"/>
    <property type="match status" value="1"/>
</dbReference>
<dbReference type="EMBL" id="NMUH01003177">
    <property type="protein sequence ID" value="MQM04226.1"/>
    <property type="molecule type" value="Genomic_DNA"/>
</dbReference>
<evidence type="ECO:0000256" key="7">
    <source>
        <dbReference type="ARBA" id="ARBA00022527"/>
    </source>
</evidence>
<dbReference type="SMART" id="SM00369">
    <property type="entry name" value="LRR_TYP"/>
    <property type="match status" value="7"/>
</dbReference>
<keyword evidence="30" id="KW-1185">Reference proteome</keyword>
<evidence type="ECO:0000256" key="11">
    <source>
        <dbReference type="ARBA" id="ARBA00022692"/>
    </source>
</evidence>
<keyword evidence="11 27" id="KW-0812">Transmembrane</keyword>
<evidence type="ECO:0000256" key="13">
    <source>
        <dbReference type="ARBA" id="ARBA00022737"/>
    </source>
</evidence>
<keyword evidence="8" id="KW-0597">Phosphoprotein</keyword>
<comment type="similarity">
    <text evidence="4">Belongs to the protein kinase superfamily. Ser/Thr protein kinase family.</text>
</comment>
<dbReference type="InterPro" id="IPR001611">
    <property type="entry name" value="Leu-rich_rpt"/>
</dbReference>
<dbReference type="FunFam" id="3.80.10.10:FF:000041">
    <property type="entry name" value="LRR receptor-like serine/threonine-protein kinase ERECTA"/>
    <property type="match status" value="1"/>
</dbReference>
<evidence type="ECO:0000256" key="19">
    <source>
        <dbReference type="ARBA" id="ARBA00023170"/>
    </source>
</evidence>
<evidence type="ECO:0000256" key="9">
    <source>
        <dbReference type="ARBA" id="ARBA00022614"/>
    </source>
</evidence>
<dbReference type="SUPFAM" id="SSF56112">
    <property type="entry name" value="Protein kinase-like (PK-like)"/>
    <property type="match status" value="1"/>
</dbReference>
<dbReference type="SMART" id="SM00220">
    <property type="entry name" value="S_TKc"/>
    <property type="match status" value="1"/>
</dbReference>
<dbReference type="Gene3D" id="3.30.200.20">
    <property type="entry name" value="Phosphorylase Kinase, domain 1"/>
    <property type="match status" value="1"/>
</dbReference>
<dbReference type="Pfam" id="PF08263">
    <property type="entry name" value="LRRNT_2"/>
    <property type="match status" value="1"/>
</dbReference>
<dbReference type="SUPFAM" id="SSF52058">
    <property type="entry name" value="L domain-like"/>
    <property type="match status" value="2"/>
</dbReference>
<dbReference type="OrthoDB" id="676979at2759"/>
<gene>
    <name evidence="29" type="ORF">Taro_037017</name>
</gene>
<dbReference type="Proteomes" id="UP000652761">
    <property type="component" value="Unassembled WGS sequence"/>
</dbReference>
<evidence type="ECO:0000256" key="1">
    <source>
        <dbReference type="ARBA" id="ARBA00004162"/>
    </source>
</evidence>
<sequence length="1049" mass="114427">MDPLPVCRTPILFRLSFWLWWWCPYAVVLSLARMSPTSNPVGVAAAASLPSLFGNETDRLSLLHFKDGISSDPNGALRSWNKSVHFCLWRGVTCGRRHLDRVTVLNLTSLSLTGYISPSVANLTFLRILNLRTNQLFGPIPPQLGALSRLRSLRFGENALSGEIPSNLSRCSELRRISLEYNQLTGQIPVALGSLPKLFYLNVGSNHLTGGIPPSLGNLSSDSLIFLGLRDNKLTGGIPHELGHLKGLQFFALNINRLSGTMPSSLYNLSNLEVFQVSTNPLLSGSLPSDLGNSLPKLTDLIMGDMKLQGTIPSSLPNASSLQIIELYGNMFRGTVPGNFGTLEDLRNFNIQGNRLEAREPNDWEFLTSLTNCTQLRKMCIAFNDLRGELPNSVANLSATVEQICMGTNQISGSIPSGIGDLTGLTRLGMGQNQFSGSIPSTFGKLNQLVGLELGPNLLSGEIPLELGNLTWLSELFLGSNRLSGSIPENMGRYQKLQRLDISDNNLSGGIPQKLFTFPTLIELNLSKNYLEGSVPSRIGHLLNLRSLDLSANSLSGPLPTALGDCQGIELINLNGNSLEGTIPPSFKNLRGIEQVDLSQNNLTGGIPEFLQGLEFLRHLNLSFNNFIGEVPRGGVFASANAISLLGNTKVCGGISELRLPPCPLLHEDDGSKGARSTKVIVGTVVGVCVVILFVCFISSCRWMRRSKEKIVSTSSFKSKLQRVSYHDLFKITDGFSEDNLIGTGAFGSVYKGILEGGTTVAVKVLNFQTQGVLKSFKAECEALRSIRHRNLVKIISVCSSINFSGQEFKALVYEYFPNGSLEKWLHSERGVEMRTLDFAQRLRIAAEIASALDYLHNRCHSPIVHCDLKPSNVLLDDDRVAHVGDFGLARFVPETSSQNLGNQSSTIGLMGSIGYVAPEYGLGSPVSTCGDVYSFGILLLELFTAKSPVDDMFKDGLSLRKFVEMNALTEKVMDIVDPSVFPTSNATELLLHAAQHDDGVFSTAKMEECLISLMKLGLDCTRDVPRERMTMGAVMKEIDLIQKSYLKA</sequence>
<evidence type="ECO:0000256" key="2">
    <source>
        <dbReference type="ARBA" id="ARBA00004389"/>
    </source>
</evidence>
<keyword evidence="17 27" id="KW-1133">Transmembrane helix</keyword>
<comment type="function">
    <text evidence="23">Receptor kinase that detects X.oryzae pv. oryzae protein Ax21 to promote innate immunity. Following X.oryzae pv. oryzae protein Ax21 detection, undergoes cleavage, releasing the processed protein kinase Xa21 chain.</text>
</comment>
<keyword evidence="14 26" id="KW-0547">Nucleotide-binding</keyword>
<dbReference type="InterPro" id="IPR000719">
    <property type="entry name" value="Prot_kinase_dom"/>
</dbReference>
<dbReference type="PANTHER" id="PTHR27008:SF499">
    <property type="entry name" value="OS06G0581500 PROTEIN"/>
    <property type="match status" value="1"/>
</dbReference>
<evidence type="ECO:0000256" key="27">
    <source>
        <dbReference type="SAM" id="Phobius"/>
    </source>
</evidence>
<evidence type="ECO:0000256" key="25">
    <source>
        <dbReference type="ARBA" id="ARBA00072040"/>
    </source>
</evidence>
<evidence type="ECO:0000256" key="12">
    <source>
        <dbReference type="ARBA" id="ARBA00022729"/>
    </source>
</evidence>
<keyword evidence="18 27" id="KW-0472">Membrane</keyword>
<keyword evidence="9" id="KW-0433">Leucine-rich repeat</keyword>
<dbReference type="GO" id="GO:0005886">
    <property type="term" value="C:plasma membrane"/>
    <property type="evidence" value="ECO:0007669"/>
    <property type="project" value="UniProtKB-SubCell"/>
</dbReference>
<evidence type="ECO:0000256" key="23">
    <source>
        <dbReference type="ARBA" id="ARBA00054320"/>
    </source>
</evidence>
<evidence type="ECO:0000256" key="6">
    <source>
        <dbReference type="ARBA" id="ARBA00022475"/>
    </source>
</evidence>
<dbReference type="FunFam" id="1.10.510.10:FF:000358">
    <property type="entry name" value="Putative leucine-rich repeat receptor-like serine/threonine-protein kinase"/>
    <property type="match status" value="1"/>
</dbReference>
<comment type="subcellular location">
    <subcellularLocation>
        <location evidence="1">Cell membrane</location>
        <topology evidence="1">Single-pass membrane protein</topology>
    </subcellularLocation>
    <subcellularLocation>
        <location evidence="2">Endoplasmic reticulum membrane</location>
        <topology evidence="2">Single-pass membrane protein</topology>
    </subcellularLocation>
    <subcellularLocation>
        <location evidence="3">Membrane</location>
        <topology evidence="3">Single-pass type I membrane protein</topology>
    </subcellularLocation>
</comment>